<dbReference type="Pfam" id="PF01297">
    <property type="entry name" value="ZnuA"/>
    <property type="match status" value="1"/>
</dbReference>
<organism evidence="6 7">
    <name type="scientific">Serinicoccus hydrothermalis</name>
    <dbReference type="NCBI Taxonomy" id="1758689"/>
    <lineage>
        <taxon>Bacteria</taxon>
        <taxon>Bacillati</taxon>
        <taxon>Actinomycetota</taxon>
        <taxon>Actinomycetes</taxon>
        <taxon>Micrococcales</taxon>
        <taxon>Ornithinimicrobiaceae</taxon>
        <taxon>Serinicoccus</taxon>
    </lineage>
</organism>
<gene>
    <name evidence="6" type="ORF">SGUI_0082</name>
</gene>
<feature type="region of interest" description="Disordered" evidence="4">
    <location>
        <begin position="122"/>
        <end position="164"/>
    </location>
</feature>
<name>A0A1B1N7U0_9MICO</name>
<dbReference type="GO" id="GO:0046872">
    <property type="term" value="F:metal ion binding"/>
    <property type="evidence" value="ECO:0007669"/>
    <property type="project" value="InterPro"/>
</dbReference>
<dbReference type="OrthoDB" id="9810636at2"/>
<keyword evidence="7" id="KW-1185">Reference proteome</keyword>
<reference evidence="6 7" key="1">
    <citation type="submission" date="2016-03" db="EMBL/GenBank/DDBJ databases">
        <title>Shallow-sea hydrothermal system.</title>
        <authorList>
            <person name="Tang K."/>
        </authorList>
    </citation>
    <scope>NUCLEOTIDE SEQUENCE [LARGE SCALE GENOMIC DNA]</scope>
    <source>
        <strain evidence="6 7">JLT9</strain>
    </source>
</reference>
<dbReference type="AlphaFoldDB" id="A0A1B1N7U0"/>
<dbReference type="PROSITE" id="PS51257">
    <property type="entry name" value="PROKAR_LIPOPROTEIN"/>
    <property type="match status" value="1"/>
</dbReference>
<dbReference type="RefSeq" id="WP_066634838.1">
    <property type="nucleotide sequence ID" value="NZ_CP014989.1"/>
</dbReference>
<dbReference type="KEGG" id="serj:SGUI_0082"/>
<dbReference type="InterPro" id="IPR006127">
    <property type="entry name" value="ZnuA-like"/>
</dbReference>
<dbReference type="EMBL" id="CP014989">
    <property type="protein sequence ID" value="ANS77478.1"/>
    <property type="molecule type" value="Genomic_DNA"/>
</dbReference>
<dbReference type="InterPro" id="IPR050492">
    <property type="entry name" value="Bact_metal-bind_prot9"/>
</dbReference>
<dbReference type="GO" id="GO:0030001">
    <property type="term" value="P:metal ion transport"/>
    <property type="evidence" value="ECO:0007669"/>
    <property type="project" value="InterPro"/>
</dbReference>
<evidence type="ECO:0000313" key="6">
    <source>
        <dbReference type="EMBL" id="ANS77478.1"/>
    </source>
</evidence>
<evidence type="ECO:0000256" key="5">
    <source>
        <dbReference type="SAM" id="SignalP"/>
    </source>
</evidence>
<evidence type="ECO:0000313" key="7">
    <source>
        <dbReference type="Proteomes" id="UP000092482"/>
    </source>
</evidence>
<dbReference type="Gene3D" id="3.40.50.1980">
    <property type="entry name" value="Nitrogenase molybdenum iron protein domain"/>
    <property type="match status" value="2"/>
</dbReference>
<dbReference type="PANTHER" id="PTHR42953:SF3">
    <property type="entry name" value="HIGH-AFFINITY ZINC UPTAKE SYSTEM PROTEIN ZNUA"/>
    <property type="match status" value="1"/>
</dbReference>
<keyword evidence="3 5" id="KW-0732">Signal</keyword>
<evidence type="ECO:0000256" key="1">
    <source>
        <dbReference type="ARBA" id="ARBA00011028"/>
    </source>
</evidence>
<dbReference type="STRING" id="1758689.SGUI_0082"/>
<protein>
    <submittedName>
        <fullName evidence="6">Zinc ABC transporter, periplasmic-binding protein ZnuA</fullName>
    </submittedName>
</protein>
<evidence type="ECO:0000256" key="3">
    <source>
        <dbReference type="ARBA" id="ARBA00022729"/>
    </source>
</evidence>
<comment type="similarity">
    <text evidence="1">Belongs to the bacterial solute-binding protein 9 family.</text>
</comment>
<feature type="chain" id="PRO_5039317289" evidence="5">
    <location>
        <begin position="21"/>
        <end position="329"/>
    </location>
</feature>
<accession>A0A1B1N7U0</accession>
<sequence>MPRRSRALVLASTLALGLSACGSGSTDGGADAEGSADLQVVASFYPVQYLVERVAGEHAEVSSLTAPGVDPHSLELSPRDVGSLGDADLVVYSAGMQAAVDDAVESQVDDTALDVAPAADLLSVSETEEEHAGHSEEGDEDREHEGDEGHEGHDHGSEDPHFWLDPERYGHVVEAIADRLVEVDPDHAADYEANAASVVEDLDALDADFEQGLADCTSRDLVTTHEAFGYLAERYDLHQMGITGISPEAEPSAARLAEISSQVEELGVTTIYAEPILTNAIARTVAQETGTRVLTLDPLGGITEESAGEDYLEVMRANLEALSDGLGCS</sequence>
<feature type="signal peptide" evidence="5">
    <location>
        <begin position="1"/>
        <end position="20"/>
    </location>
</feature>
<dbReference type="SUPFAM" id="SSF53807">
    <property type="entry name" value="Helical backbone' metal receptor"/>
    <property type="match status" value="1"/>
</dbReference>
<evidence type="ECO:0000256" key="2">
    <source>
        <dbReference type="ARBA" id="ARBA00022448"/>
    </source>
</evidence>
<evidence type="ECO:0000256" key="4">
    <source>
        <dbReference type="SAM" id="MobiDB-lite"/>
    </source>
</evidence>
<keyword evidence="2" id="KW-0813">Transport</keyword>
<dbReference type="Proteomes" id="UP000092482">
    <property type="component" value="Chromosome"/>
</dbReference>
<dbReference type="PATRIC" id="fig|1758689.4.peg.83"/>
<proteinExistence type="inferred from homology"/>
<dbReference type="PANTHER" id="PTHR42953">
    <property type="entry name" value="HIGH-AFFINITY ZINC UPTAKE SYSTEM PROTEIN ZNUA-RELATED"/>
    <property type="match status" value="1"/>
</dbReference>
<feature type="compositionally biased region" description="Basic and acidic residues" evidence="4">
    <location>
        <begin position="130"/>
        <end position="164"/>
    </location>
</feature>